<dbReference type="InterPro" id="IPR001130">
    <property type="entry name" value="TatD-like"/>
</dbReference>
<keyword evidence="3" id="KW-1185">Reference proteome</keyword>
<dbReference type="Pfam" id="PF01026">
    <property type="entry name" value="TatD_DNase"/>
    <property type="match status" value="1"/>
</dbReference>
<dbReference type="Proteomes" id="UP000494119">
    <property type="component" value="Unassembled WGS sequence"/>
</dbReference>
<organism evidence="2 3">
    <name type="scientific">Paraburkholderia caffeinitolerans</name>
    <dbReference type="NCBI Taxonomy" id="1723730"/>
    <lineage>
        <taxon>Bacteria</taxon>
        <taxon>Pseudomonadati</taxon>
        <taxon>Pseudomonadota</taxon>
        <taxon>Betaproteobacteria</taxon>
        <taxon>Burkholderiales</taxon>
        <taxon>Burkholderiaceae</taxon>
        <taxon>Paraburkholderia</taxon>
    </lineage>
</organism>
<comment type="similarity">
    <text evidence="1">Belongs to the metallo-dependent hydrolases superfamily.</text>
</comment>
<dbReference type="GO" id="GO:0046872">
    <property type="term" value="F:metal ion binding"/>
    <property type="evidence" value="ECO:0007669"/>
    <property type="project" value="UniProtKB-KW"/>
</dbReference>
<gene>
    <name evidence="2" type="ORF">LMG28688_06330</name>
</gene>
<dbReference type="Gene3D" id="3.20.20.140">
    <property type="entry name" value="Metal-dependent hydrolases"/>
    <property type="match status" value="1"/>
</dbReference>
<dbReference type="SUPFAM" id="SSF51556">
    <property type="entry name" value="Metallo-dependent hydrolases"/>
    <property type="match status" value="1"/>
</dbReference>
<dbReference type="AlphaFoldDB" id="A0A6J5GWV3"/>
<dbReference type="InterPro" id="IPR012022">
    <property type="entry name" value="UCP005295"/>
</dbReference>
<evidence type="ECO:0000313" key="2">
    <source>
        <dbReference type="EMBL" id="CAB3806306.1"/>
    </source>
</evidence>
<evidence type="ECO:0000313" key="3">
    <source>
        <dbReference type="Proteomes" id="UP000494119"/>
    </source>
</evidence>
<evidence type="ECO:0008006" key="4">
    <source>
        <dbReference type="Google" id="ProtNLM"/>
    </source>
</evidence>
<dbReference type="InterPro" id="IPR032466">
    <property type="entry name" value="Metal_Hydrolase"/>
</dbReference>
<dbReference type="PIRSF" id="PIRSF005295">
    <property type="entry name" value="UCP005295_TatD"/>
    <property type="match status" value="1"/>
</dbReference>
<dbReference type="PANTHER" id="PTHR42658:SF1">
    <property type="entry name" value="HYDROLASE TATD"/>
    <property type="match status" value="1"/>
</dbReference>
<dbReference type="CDD" id="cd01310">
    <property type="entry name" value="TatD_DNAse"/>
    <property type="match status" value="1"/>
</dbReference>
<evidence type="ECO:0000256" key="1">
    <source>
        <dbReference type="PIRNR" id="PIRNR005295"/>
    </source>
</evidence>
<protein>
    <recommendedName>
        <fullName evidence="4">Hydrolase TatD</fullName>
    </recommendedName>
</protein>
<keyword evidence="1" id="KW-0378">Hydrolase</keyword>
<dbReference type="RefSeq" id="WP_175197886.1">
    <property type="nucleotide sequence ID" value="NZ_CADIKL010000049.1"/>
</dbReference>
<name>A0A6J5GWV3_9BURK</name>
<accession>A0A6J5GWV3</accession>
<sequence>MRFFDPHIHISSRTTDDLQAMAAAGVRAVIEPAFWLGQPRTTVGSFIDYFSSLVGWERFRCSQFGIAHYCAIGLNSKEANNEKLAREVLEVIPQFALKEGVVAIGEIGYDEITEAEDFAYRAQLDIARQHDMVVMVHTPHRDKKGGTLRSIEVAREHGIPVTKLVIDHNNEETVRSVLDSGAWAAFTIYPNTKMGSERMVEVVRQYGPERIIVDSSADWGVSDPLSVPKTARLMLERGIPLAAVEAVTWGNALQAYAQSQQIDVAALDQTPRLDQRQLFADNSVLRGQTPRVDEFVPN</sequence>
<reference evidence="2 3" key="1">
    <citation type="submission" date="2020-04" db="EMBL/GenBank/DDBJ databases">
        <authorList>
            <person name="De Canck E."/>
        </authorList>
    </citation>
    <scope>NUCLEOTIDE SEQUENCE [LARGE SCALE GENOMIC DNA]</scope>
    <source>
        <strain evidence="2 3">LMG 28688</strain>
    </source>
</reference>
<dbReference type="GO" id="GO:0016788">
    <property type="term" value="F:hydrolase activity, acting on ester bonds"/>
    <property type="evidence" value="ECO:0007669"/>
    <property type="project" value="UniProtKB-UniRule"/>
</dbReference>
<keyword evidence="1" id="KW-0479">Metal-binding</keyword>
<proteinExistence type="inferred from homology"/>
<dbReference type="PANTHER" id="PTHR42658">
    <property type="entry name" value="HYDROLASE TATD"/>
    <property type="match status" value="1"/>
</dbReference>
<dbReference type="EMBL" id="CADIKL010000049">
    <property type="protein sequence ID" value="CAB3806306.1"/>
    <property type="molecule type" value="Genomic_DNA"/>
</dbReference>